<evidence type="ECO:0000313" key="3">
    <source>
        <dbReference type="WBParaSite" id="PSAMB.scaffold6863size8672.g29251.t1"/>
    </source>
</evidence>
<feature type="compositionally biased region" description="Polar residues" evidence="1">
    <location>
        <begin position="164"/>
        <end position="178"/>
    </location>
</feature>
<organism evidence="2 3">
    <name type="scientific">Plectus sambesii</name>
    <dbReference type="NCBI Taxonomy" id="2011161"/>
    <lineage>
        <taxon>Eukaryota</taxon>
        <taxon>Metazoa</taxon>
        <taxon>Ecdysozoa</taxon>
        <taxon>Nematoda</taxon>
        <taxon>Chromadorea</taxon>
        <taxon>Plectida</taxon>
        <taxon>Plectina</taxon>
        <taxon>Plectoidea</taxon>
        <taxon>Plectidae</taxon>
        <taxon>Plectus</taxon>
    </lineage>
</organism>
<feature type="compositionally biased region" description="Basic and acidic residues" evidence="1">
    <location>
        <begin position="476"/>
        <end position="493"/>
    </location>
</feature>
<name>A0A914X7J4_9BILA</name>
<feature type="compositionally biased region" description="Basic and acidic residues" evidence="1">
    <location>
        <begin position="306"/>
        <end position="326"/>
    </location>
</feature>
<evidence type="ECO:0000313" key="2">
    <source>
        <dbReference type="Proteomes" id="UP000887566"/>
    </source>
</evidence>
<feature type="compositionally biased region" description="Polar residues" evidence="1">
    <location>
        <begin position="197"/>
        <end position="217"/>
    </location>
</feature>
<feature type="compositionally biased region" description="Polar residues" evidence="1">
    <location>
        <begin position="349"/>
        <end position="361"/>
    </location>
</feature>
<reference evidence="3" key="1">
    <citation type="submission" date="2022-11" db="UniProtKB">
        <authorList>
            <consortium name="WormBaseParasite"/>
        </authorList>
    </citation>
    <scope>IDENTIFICATION</scope>
</reference>
<feature type="compositionally biased region" description="Basic and acidic residues" evidence="1">
    <location>
        <begin position="63"/>
        <end position="75"/>
    </location>
</feature>
<protein>
    <submittedName>
        <fullName evidence="3">C2H2-type domain-containing protein</fullName>
    </submittedName>
</protein>
<feature type="compositionally biased region" description="Basic and acidic residues" evidence="1">
    <location>
        <begin position="395"/>
        <end position="410"/>
    </location>
</feature>
<keyword evidence="2" id="KW-1185">Reference proteome</keyword>
<feature type="compositionally biased region" description="Basic and acidic residues" evidence="1">
    <location>
        <begin position="278"/>
        <end position="296"/>
    </location>
</feature>
<feature type="region of interest" description="Disordered" evidence="1">
    <location>
        <begin position="1"/>
        <end position="79"/>
    </location>
</feature>
<evidence type="ECO:0000256" key="1">
    <source>
        <dbReference type="SAM" id="MobiDB-lite"/>
    </source>
</evidence>
<dbReference type="Proteomes" id="UP000887566">
    <property type="component" value="Unplaced"/>
</dbReference>
<proteinExistence type="predicted"/>
<feature type="region of interest" description="Disordered" evidence="1">
    <location>
        <begin position="92"/>
        <end position="596"/>
    </location>
</feature>
<accession>A0A914X7J4</accession>
<feature type="compositionally biased region" description="Low complexity" evidence="1">
    <location>
        <begin position="545"/>
        <end position="571"/>
    </location>
</feature>
<feature type="compositionally biased region" description="Polar residues" evidence="1">
    <location>
        <begin position="254"/>
        <end position="271"/>
    </location>
</feature>
<sequence length="772" mass="83617">MFHRDIYDEHHRSRSLEREDSDTRGRKTQKKKARGSDDSSANGGAADQPRSRSLSPLSNDDGVDARHQHEMKDSPLTRTRSLLIDRQSLSHLESPTRLSLSANRRSLNQRSTHRLENVLANLRRSREDAENETDQRPASTASNSNKRVDTRRSHKKGANKLQAVATNSANTSLSQTPTPKRGAGRPRKVIPAPSDEATASSVSNASDSVIANGSKTTPTDDMKPPAPSKSVNGPVATMRGTSGSSKTDSGDSKQSPTKTSTSRAQENNNKDSSSSSVVKKERSVSRESHKEREDGVKSATGTDAGDGSRVERSRRPKRQREPRPTLESEQPTSSSSSDDDDEDDEKHTNTSGADSGTNGKSPGQDEESSEIAPVVVALPSRRRSRTRAAAAEQQKSTDADHTNESDDSVEKSTPPTKATTSKRKAPPMPELSDSSGEEEEEEMTSSVRTARSKRPPAYLADGSFITGFSGSAKSGANREEREETDFGKAKEPTKSTVKGPFTPTKKAESQGTSKRKSPKSNSACPKTKHARIEAPSTSKSGGAGRPSSSASKAKSTSALAASESSSVVSSPPTSPSESRRKQNLAALPPTRSDDVQIIKMPNQNPERPRDLSDLPVYLTEGQRDLFTRSLQVLGAAKEDRHKCVHCDNVLPNIQEGRRHVVMHLNVIRLKCSLCSVGSFFCSDMRSHLMNRHCTNIDLAPTNIVRPGKDVPCMSQEQADSLTQLVDISRPGRVLYTSGKVMSNEHPAGIQPPSSLDANLLPMVHVSNMYGDR</sequence>
<dbReference type="WBParaSite" id="PSAMB.scaffold6863size8672.g29251.t1">
    <property type="protein sequence ID" value="PSAMB.scaffold6863size8672.g29251.t1"/>
    <property type="gene ID" value="PSAMB.scaffold6863size8672.g29251"/>
</dbReference>
<dbReference type="AlphaFoldDB" id="A0A914X7J4"/>
<feature type="compositionally biased region" description="Polar residues" evidence="1">
    <location>
        <begin position="92"/>
        <end position="110"/>
    </location>
</feature>
<feature type="compositionally biased region" description="Polar residues" evidence="1">
    <location>
        <begin position="136"/>
        <end position="145"/>
    </location>
</feature>
<feature type="compositionally biased region" description="Basic and acidic residues" evidence="1">
    <location>
        <begin position="1"/>
        <end position="25"/>
    </location>
</feature>